<dbReference type="PANTHER" id="PTHR13802:SF52">
    <property type="entry name" value="MUCIN-4"/>
    <property type="match status" value="1"/>
</dbReference>
<feature type="domain" description="Calx-beta" evidence="6">
    <location>
        <begin position="481"/>
        <end position="580"/>
    </location>
</feature>
<feature type="chain" id="PRO_5041219382" evidence="5">
    <location>
        <begin position="19"/>
        <end position="688"/>
    </location>
</feature>
<dbReference type="InterPro" id="IPR051495">
    <property type="entry name" value="Epithelial_Barrier/Signaling"/>
</dbReference>
<gene>
    <name evidence="8" type="ORF">GBAR_LOCUS25393</name>
</gene>
<name>A0AA35XCN4_GEOBA</name>
<dbReference type="InterPro" id="IPR003644">
    <property type="entry name" value="Calx_beta"/>
</dbReference>
<dbReference type="Proteomes" id="UP001174909">
    <property type="component" value="Unassembled WGS sequence"/>
</dbReference>
<evidence type="ECO:0000256" key="3">
    <source>
        <dbReference type="ARBA" id="ARBA00022837"/>
    </source>
</evidence>
<dbReference type="InterPro" id="IPR003886">
    <property type="entry name" value="NIDO_dom"/>
</dbReference>
<evidence type="ECO:0000259" key="6">
    <source>
        <dbReference type="SMART" id="SM00237"/>
    </source>
</evidence>
<feature type="domain" description="Calx-beta" evidence="6">
    <location>
        <begin position="368"/>
        <end position="467"/>
    </location>
</feature>
<dbReference type="Pfam" id="PF03160">
    <property type="entry name" value="Calx-beta"/>
    <property type="match status" value="1"/>
</dbReference>
<organism evidence="8 9">
    <name type="scientific">Geodia barretti</name>
    <name type="common">Barrett's horny sponge</name>
    <dbReference type="NCBI Taxonomy" id="519541"/>
    <lineage>
        <taxon>Eukaryota</taxon>
        <taxon>Metazoa</taxon>
        <taxon>Porifera</taxon>
        <taxon>Demospongiae</taxon>
        <taxon>Heteroscleromorpha</taxon>
        <taxon>Tetractinellida</taxon>
        <taxon>Astrophorina</taxon>
        <taxon>Geodiidae</taxon>
        <taxon>Geodia</taxon>
    </lineage>
</organism>
<dbReference type="Gene3D" id="2.60.40.2030">
    <property type="match status" value="2"/>
</dbReference>
<evidence type="ECO:0000256" key="2">
    <source>
        <dbReference type="ARBA" id="ARBA00022737"/>
    </source>
</evidence>
<dbReference type="PANTHER" id="PTHR13802">
    <property type="entry name" value="MUCIN 4-RELATED"/>
    <property type="match status" value="1"/>
</dbReference>
<feature type="signal peptide" evidence="5">
    <location>
        <begin position="1"/>
        <end position="18"/>
    </location>
</feature>
<dbReference type="EMBL" id="CASHTH010003515">
    <property type="protein sequence ID" value="CAI8045942.1"/>
    <property type="molecule type" value="Genomic_DNA"/>
</dbReference>
<comment type="caution">
    <text evidence="8">The sequence shown here is derived from an EMBL/GenBank/DDBJ whole genome shotgun (WGS) entry which is preliminary data.</text>
</comment>
<evidence type="ECO:0000313" key="8">
    <source>
        <dbReference type="EMBL" id="CAI8045942.1"/>
    </source>
</evidence>
<evidence type="ECO:0000256" key="5">
    <source>
        <dbReference type="SAM" id="SignalP"/>
    </source>
</evidence>
<dbReference type="Pfam" id="PF06119">
    <property type="entry name" value="NIDO"/>
    <property type="match status" value="1"/>
</dbReference>
<keyword evidence="2" id="KW-0677">Repeat</keyword>
<feature type="domain" description="NIDO" evidence="7">
    <location>
        <begin position="101"/>
        <end position="238"/>
    </location>
</feature>
<dbReference type="SUPFAM" id="SSF141072">
    <property type="entry name" value="CalX-like"/>
    <property type="match status" value="3"/>
</dbReference>
<keyword evidence="1 5" id="KW-0732">Signal</keyword>
<keyword evidence="4" id="KW-1015">Disulfide bond</keyword>
<proteinExistence type="predicted"/>
<dbReference type="GO" id="GO:0007154">
    <property type="term" value="P:cell communication"/>
    <property type="evidence" value="ECO:0007669"/>
    <property type="project" value="InterPro"/>
</dbReference>
<dbReference type="GO" id="GO:0016020">
    <property type="term" value="C:membrane"/>
    <property type="evidence" value="ECO:0007669"/>
    <property type="project" value="InterPro"/>
</dbReference>
<keyword evidence="3" id="KW-0106">Calcium</keyword>
<dbReference type="GO" id="GO:0005176">
    <property type="term" value="F:ErbB-2 class receptor binding"/>
    <property type="evidence" value="ECO:0007669"/>
    <property type="project" value="TreeGrafter"/>
</dbReference>
<dbReference type="InterPro" id="IPR038081">
    <property type="entry name" value="CalX-like_sf"/>
</dbReference>
<protein>
    <submittedName>
        <fullName evidence="8">Mucin-4</fullName>
    </submittedName>
</protein>
<evidence type="ECO:0000313" key="9">
    <source>
        <dbReference type="Proteomes" id="UP001174909"/>
    </source>
</evidence>
<evidence type="ECO:0000256" key="4">
    <source>
        <dbReference type="ARBA" id="ARBA00023157"/>
    </source>
</evidence>
<evidence type="ECO:0000256" key="1">
    <source>
        <dbReference type="ARBA" id="ARBA00022729"/>
    </source>
</evidence>
<dbReference type="AlphaFoldDB" id="A0AA35XCN4"/>
<dbReference type="GO" id="GO:0007160">
    <property type="term" value="P:cell-matrix adhesion"/>
    <property type="evidence" value="ECO:0007669"/>
    <property type="project" value="InterPro"/>
</dbReference>
<evidence type="ECO:0000259" key="7">
    <source>
        <dbReference type="SMART" id="SM00539"/>
    </source>
</evidence>
<dbReference type="SMART" id="SM00237">
    <property type="entry name" value="Calx_beta"/>
    <property type="match status" value="2"/>
</dbReference>
<accession>A0AA35XCN4</accession>
<dbReference type="SMART" id="SM00539">
    <property type="entry name" value="NIDO"/>
    <property type="match status" value="1"/>
</dbReference>
<keyword evidence="9" id="KW-1185">Reference proteome</keyword>
<reference evidence="8" key="1">
    <citation type="submission" date="2023-03" db="EMBL/GenBank/DDBJ databases">
        <authorList>
            <person name="Steffen K."/>
            <person name="Cardenas P."/>
        </authorList>
    </citation>
    <scope>NUCLEOTIDE SEQUENCE</scope>
</reference>
<sequence length="688" mass="74789">MNPVQLLSILLALSSAIAHQADITWIERTGINAGVLQPCDDCTSDKINLPIPFPFGQHYNSSIYVSSNGVISFGSPFSDYSAVLFPSTNDSSVYSRLVIAPYWTDNDASYYGQVSWEMYSTGDSPGSDEIIDRINFFISMNSNSSTFSGRFVFIGTWSEMHPYSGDRLAANIYFSKNNSYQAVLVTDGGEKSFAIFTFKCGSLGWSGRRSTIGFNARGEVWANHPLSGQPYSNAIACLNSHSVWNNIVYDLTSYTHNTDHGSGSQSILCSRNADCTEFYVGTSFSSCCSTEGVYTYISDSRCLLCYELVDYIISNTSVLELTSQPLSVNVQTVDDDVYEGTETIILTLVQTNSSNNVTYDSGLTSDTAFITLEDNDKLTVKFGKTILTVSEDVGEVIVTVSMIGNTNVPITVDVVFSGIANEAEDFVWGDSRTLRFGPGGTRESNAILQVVDDTVIEGQETLTISLTNPQPPDAVALLGSTTIIITNDDFPHIGFEQARYTTSEAEGSVTICISVLTGPVIESLTITVHVGSSSATDNDFQFENPPIIEIPSGASRACLVIAILSSPVVEHDEEIHCSIDDNNIMAVVEDAITTVVIQHDGVVTLGFEDESYTVSEGGLLELGVSKSLRCDFDIHFRVRADGLLYEDWVIQAAAKRTMISVTLPNDEVALEPDEIHVLTLSLLVPDLQ</sequence>